<dbReference type="RefSeq" id="XP_020043771.1">
    <property type="nucleotide sequence ID" value="XM_020188182.1"/>
</dbReference>
<dbReference type="GO" id="GO:0007631">
    <property type="term" value="P:feeding behavior"/>
    <property type="evidence" value="ECO:0007669"/>
    <property type="project" value="TreeGrafter"/>
</dbReference>
<dbReference type="CTD" id="256933"/>
<keyword evidence="4" id="KW-0165">Cleavage on pair of basic residues</keyword>
<feature type="signal peptide" evidence="8">
    <location>
        <begin position="1"/>
        <end position="24"/>
    </location>
</feature>
<dbReference type="KEGG" id="ccan:109702950"/>
<protein>
    <submittedName>
        <fullName evidence="9">Neuropeptide B</fullName>
    </submittedName>
</protein>
<evidence type="ECO:0000256" key="8">
    <source>
        <dbReference type="SAM" id="SignalP"/>
    </source>
</evidence>
<evidence type="ECO:0000313" key="9">
    <source>
        <dbReference type="RefSeq" id="XP_020043771.1"/>
    </source>
</evidence>
<keyword evidence="6 9" id="KW-0527">Neuropeptide</keyword>
<evidence type="ECO:0000256" key="6">
    <source>
        <dbReference type="ARBA" id="ARBA00023320"/>
    </source>
</evidence>
<evidence type="ECO:0000256" key="2">
    <source>
        <dbReference type="ARBA" id="ARBA00005292"/>
    </source>
</evidence>
<feature type="chain" id="PRO_5034070444" evidence="8">
    <location>
        <begin position="25"/>
        <end position="142"/>
    </location>
</feature>
<evidence type="ECO:0000256" key="1">
    <source>
        <dbReference type="ARBA" id="ARBA00004613"/>
    </source>
</evidence>
<evidence type="ECO:0000256" key="4">
    <source>
        <dbReference type="ARBA" id="ARBA00022685"/>
    </source>
</evidence>
<dbReference type="AlphaFoldDB" id="A0A8B7WJW2"/>
<evidence type="ECO:0000256" key="5">
    <source>
        <dbReference type="ARBA" id="ARBA00022729"/>
    </source>
</evidence>
<name>A0A8B7WJW2_CASCN</name>
<dbReference type="GO" id="GO:0005576">
    <property type="term" value="C:extracellular region"/>
    <property type="evidence" value="ECO:0007669"/>
    <property type="project" value="UniProtKB-SubCell"/>
</dbReference>
<feature type="region of interest" description="Disordered" evidence="7">
    <location>
        <begin position="46"/>
        <end position="100"/>
    </location>
</feature>
<dbReference type="PRINTS" id="PR01888">
    <property type="entry name" value="NROPEPTIDEBW"/>
</dbReference>
<gene>
    <name evidence="9" type="primary">Npb</name>
</gene>
<evidence type="ECO:0000256" key="3">
    <source>
        <dbReference type="ARBA" id="ARBA00022525"/>
    </source>
</evidence>
<dbReference type="InterPro" id="IPR013297">
    <property type="entry name" value="Neuropept_BW_pre"/>
</dbReference>
<proteinExistence type="inferred from homology"/>
<dbReference type="InterPro" id="IPR013298">
    <property type="entry name" value="Neuropept_B_pre"/>
</dbReference>
<evidence type="ECO:0000256" key="7">
    <source>
        <dbReference type="SAM" id="MobiDB-lite"/>
    </source>
</evidence>
<dbReference type="OrthoDB" id="9942334at2759"/>
<dbReference type="GO" id="GO:0007218">
    <property type="term" value="P:neuropeptide signaling pathway"/>
    <property type="evidence" value="ECO:0007669"/>
    <property type="project" value="UniProtKB-KW"/>
</dbReference>
<feature type="compositionally biased region" description="Low complexity" evidence="7">
    <location>
        <begin position="76"/>
        <end position="92"/>
    </location>
</feature>
<sequence length="142" mass="14907">MARRAMLVAAALALSLLLALPGLAWYKPAAGPRHYSVGRAAGLLSGFRKPPSARTQRYSRASPELRPSSLQNPVSARAGGRRAAGTGALPAASKPPPPTQAWCVKHVTPNLQSCERLIDGLGTFQCKADVFLSLHAADCPQA</sequence>
<dbReference type="GO" id="GO:0001664">
    <property type="term" value="F:G protein-coupled receptor binding"/>
    <property type="evidence" value="ECO:0007669"/>
    <property type="project" value="InterPro"/>
</dbReference>
<keyword evidence="3" id="KW-0964">Secreted</keyword>
<accession>A0A8B7WJW2</accession>
<keyword evidence="5 8" id="KW-0732">Signal</keyword>
<dbReference type="PANTHER" id="PTHR28553:SF1">
    <property type="entry name" value="NEUROPEPTIDE B"/>
    <property type="match status" value="1"/>
</dbReference>
<reference evidence="9" key="1">
    <citation type="submission" date="2025-08" db="UniProtKB">
        <authorList>
            <consortium name="RefSeq"/>
        </authorList>
    </citation>
    <scope>IDENTIFICATION</scope>
    <source>
        <tissue evidence="9">Leukocyte</tissue>
    </source>
</reference>
<comment type="similarity">
    <text evidence="2">Belongs to the neuropeptide B/W family.</text>
</comment>
<comment type="subcellular location">
    <subcellularLocation>
        <location evidence="1">Secreted</location>
    </subcellularLocation>
</comment>
<dbReference type="PANTHER" id="PTHR28553">
    <property type="entry name" value="NEUROPEPTIDE B"/>
    <property type="match status" value="1"/>
</dbReference>
<dbReference type="PRINTS" id="PR01889">
    <property type="entry name" value="PPNRPEPTIDEB"/>
</dbReference>
<dbReference type="Pfam" id="PF15180">
    <property type="entry name" value="NPBW"/>
    <property type="match status" value="1"/>
</dbReference>
<organism evidence="9">
    <name type="scientific">Castor canadensis</name>
    <name type="common">American beaver</name>
    <dbReference type="NCBI Taxonomy" id="51338"/>
    <lineage>
        <taxon>Eukaryota</taxon>
        <taxon>Metazoa</taxon>
        <taxon>Chordata</taxon>
        <taxon>Craniata</taxon>
        <taxon>Vertebrata</taxon>
        <taxon>Euteleostomi</taxon>
        <taxon>Mammalia</taxon>
        <taxon>Eutheria</taxon>
        <taxon>Euarchontoglires</taxon>
        <taxon>Glires</taxon>
        <taxon>Rodentia</taxon>
        <taxon>Castorimorpha</taxon>
        <taxon>Castoridae</taxon>
        <taxon>Castor</taxon>
    </lineage>
</organism>